<gene>
    <name evidence="2" type="ORF">PR048_000809</name>
</gene>
<evidence type="ECO:0000313" key="3">
    <source>
        <dbReference type="Proteomes" id="UP001159363"/>
    </source>
</evidence>
<sequence>MGVIEMSMEKFRNEKAGGNGRSRENPPTSVIGRHDSHIWRIREWPGRGLNPVRLGERRAGQPLRRAIEAPVYRFRLGHWTTSWLSRRVCRTGQYDARRGRRGETTNIIDYAEYEIEIYIKKKPGEPRDLRLKNGTSDSMVQENLDTSSLRTEDTEKIGYGWPTSNWTLLKPSIFTCACAGAKKQLPDTCLKAVHNEVCTFVMNPGKMSLLLRGIHFNGFTKWHAPSEVVLLTKEKAVRCWNSGCGYCVVGIRSLPCIDFKVGTRRWLLRKEVVPGVETKHSPPTKANRVRFPVESRLDFHKWESCRRYTDGRRVFSEISSFPAHLCSGTAPHSPPTEANRIRIPVESRLDFHKSPVFFRHCSALASLHPHRLSRPRSKLSTPPVTTFPVRSHRGGRIHNWQKIELEQGCEKFRPAGRRGVTLGPDTASSSPGAVCGLTAGEQHCALLGRFPGSLATPPPPYHIRAPTTPSLYRKRLFVVLEENYAPRVLHEDERVLKRLACGRGGAGSTGDKFPRSKCHTDTWIARGPIDRDVRISRLYRCEIRFQGVQKQNLHLRCIIAGIKYERTREARSYVTGEKCCREVCAGQIPRRKRDCFRCTSGARLCPRTWCKQHIEEAGTQCMYKQPGKESIAVCRKQTRLLPKTGDDARTTILRNISLAPEKKKKNAKEGTEFLGTEYLKPCRAVFHRYTLRRCKYQWDCNEQLTHTQRAKVADEHFSDLF</sequence>
<proteinExistence type="predicted"/>
<dbReference type="EMBL" id="JARBHB010000001">
    <property type="protein sequence ID" value="KAJ8895476.1"/>
    <property type="molecule type" value="Genomic_DNA"/>
</dbReference>
<feature type="region of interest" description="Disordered" evidence="1">
    <location>
        <begin position="1"/>
        <end position="31"/>
    </location>
</feature>
<dbReference type="Proteomes" id="UP001159363">
    <property type="component" value="Chromosome 1"/>
</dbReference>
<name>A0ABQ9IGJ6_9NEOP</name>
<protein>
    <submittedName>
        <fullName evidence="2">Uncharacterized protein</fullName>
    </submittedName>
</protein>
<evidence type="ECO:0000256" key="1">
    <source>
        <dbReference type="SAM" id="MobiDB-lite"/>
    </source>
</evidence>
<evidence type="ECO:0000313" key="2">
    <source>
        <dbReference type="EMBL" id="KAJ8895476.1"/>
    </source>
</evidence>
<accession>A0ABQ9IGJ6</accession>
<keyword evidence="3" id="KW-1185">Reference proteome</keyword>
<organism evidence="2 3">
    <name type="scientific">Dryococelus australis</name>
    <dbReference type="NCBI Taxonomy" id="614101"/>
    <lineage>
        <taxon>Eukaryota</taxon>
        <taxon>Metazoa</taxon>
        <taxon>Ecdysozoa</taxon>
        <taxon>Arthropoda</taxon>
        <taxon>Hexapoda</taxon>
        <taxon>Insecta</taxon>
        <taxon>Pterygota</taxon>
        <taxon>Neoptera</taxon>
        <taxon>Polyneoptera</taxon>
        <taxon>Phasmatodea</taxon>
        <taxon>Verophasmatodea</taxon>
        <taxon>Anareolatae</taxon>
        <taxon>Phasmatidae</taxon>
        <taxon>Eurycanthinae</taxon>
        <taxon>Dryococelus</taxon>
    </lineage>
</organism>
<reference evidence="2 3" key="1">
    <citation type="submission" date="2023-02" db="EMBL/GenBank/DDBJ databases">
        <title>LHISI_Scaffold_Assembly.</title>
        <authorList>
            <person name="Stuart O.P."/>
            <person name="Cleave R."/>
            <person name="Magrath M.J.L."/>
            <person name="Mikheyev A.S."/>
        </authorList>
    </citation>
    <scope>NUCLEOTIDE SEQUENCE [LARGE SCALE GENOMIC DNA]</scope>
    <source>
        <strain evidence="2">Daus_M_001</strain>
        <tissue evidence="2">Leg muscle</tissue>
    </source>
</reference>
<comment type="caution">
    <text evidence="2">The sequence shown here is derived from an EMBL/GenBank/DDBJ whole genome shotgun (WGS) entry which is preliminary data.</text>
</comment>